<sequence>TRKTRQLLEKVVYQTGCSETIAAIARWYLLRHLHAKNDDQLIEVLLENAKVHEDSRVLDLHRQLSNSS</sequence>
<name>A0A2G9S2L8_AQUCT</name>
<proteinExistence type="predicted"/>
<protein>
    <submittedName>
        <fullName evidence="1">Uncharacterized protein</fullName>
    </submittedName>
</protein>
<reference evidence="2" key="1">
    <citation type="journal article" date="2017" name="Nat. Commun.">
        <title>The North American bullfrog draft genome provides insight into hormonal regulation of long noncoding RNA.</title>
        <authorList>
            <person name="Hammond S.A."/>
            <person name="Warren R.L."/>
            <person name="Vandervalk B.P."/>
            <person name="Kucuk E."/>
            <person name="Khan H."/>
            <person name="Gibb E.A."/>
            <person name="Pandoh P."/>
            <person name="Kirk H."/>
            <person name="Zhao Y."/>
            <person name="Jones M."/>
            <person name="Mungall A.J."/>
            <person name="Coope R."/>
            <person name="Pleasance S."/>
            <person name="Moore R.A."/>
            <person name="Holt R.A."/>
            <person name="Round J.M."/>
            <person name="Ohora S."/>
            <person name="Walle B.V."/>
            <person name="Veldhoen N."/>
            <person name="Helbing C.C."/>
            <person name="Birol I."/>
        </authorList>
    </citation>
    <scope>NUCLEOTIDE SEQUENCE [LARGE SCALE GENOMIC DNA]</scope>
</reference>
<evidence type="ECO:0000313" key="1">
    <source>
        <dbReference type="EMBL" id="PIO34399.1"/>
    </source>
</evidence>
<organism evidence="1 2">
    <name type="scientific">Aquarana catesbeiana</name>
    <name type="common">American bullfrog</name>
    <name type="synonym">Rana catesbeiana</name>
    <dbReference type="NCBI Taxonomy" id="8400"/>
    <lineage>
        <taxon>Eukaryota</taxon>
        <taxon>Metazoa</taxon>
        <taxon>Chordata</taxon>
        <taxon>Craniata</taxon>
        <taxon>Vertebrata</taxon>
        <taxon>Euteleostomi</taxon>
        <taxon>Amphibia</taxon>
        <taxon>Batrachia</taxon>
        <taxon>Anura</taxon>
        <taxon>Neobatrachia</taxon>
        <taxon>Ranoidea</taxon>
        <taxon>Ranidae</taxon>
        <taxon>Aquarana</taxon>
    </lineage>
</organism>
<evidence type="ECO:0000313" key="2">
    <source>
        <dbReference type="Proteomes" id="UP000228934"/>
    </source>
</evidence>
<feature type="non-terminal residue" evidence="1">
    <location>
        <position position="1"/>
    </location>
</feature>
<dbReference type="AlphaFoldDB" id="A0A2G9S2L8"/>
<dbReference type="Proteomes" id="UP000228934">
    <property type="component" value="Unassembled WGS sequence"/>
</dbReference>
<dbReference type="EMBL" id="KV929170">
    <property type="protein sequence ID" value="PIO34399.1"/>
    <property type="molecule type" value="Genomic_DNA"/>
</dbReference>
<accession>A0A2G9S2L8</accession>
<keyword evidence="2" id="KW-1185">Reference proteome</keyword>
<dbReference type="OrthoDB" id="421075at2759"/>
<gene>
    <name evidence="1" type="ORF">AB205_0164020</name>
</gene>